<dbReference type="EMBL" id="CAVMJV010000042">
    <property type="protein sequence ID" value="CAK5080831.1"/>
    <property type="molecule type" value="Genomic_DNA"/>
</dbReference>
<gene>
    <name evidence="1" type="ORF">MENTE1834_LOCUS28027</name>
</gene>
<dbReference type="Proteomes" id="UP001497535">
    <property type="component" value="Unassembled WGS sequence"/>
</dbReference>
<sequence length="115" mass="13494">MGFGPQLSLLLWKNLIVLWRSKCMFLLELAFLFILLPVVLVVVRYAPKPEIEEQYSFEPFQVTGDSLDINRSISHISSIDKYYNCGRDVDIHLGFRFQLNYLAIPENWGFFEKKC</sequence>
<comment type="caution">
    <text evidence="1">The sequence shown here is derived from an EMBL/GenBank/DDBJ whole genome shotgun (WGS) entry which is preliminary data.</text>
</comment>
<reference evidence="1" key="1">
    <citation type="submission" date="2023-11" db="EMBL/GenBank/DDBJ databases">
        <authorList>
            <person name="Poullet M."/>
        </authorList>
    </citation>
    <scope>NUCLEOTIDE SEQUENCE</scope>
    <source>
        <strain evidence="1">E1834</strain>
    </source>
</reference>
<keyword evidence="2" id="KW-1185">Reference proteome</keyword>
<evidence type="ECO:0000313" key="1">
    <source>
        <dbReference type="EMBL" id="CAK5080831.1"/>
    </source>
</evidence>
<organism evidence="1 2">
    <name type="scientific">Meloidogyne enterolobii</name>
    <name type="common">Root-knot nematode worm</name>
    <name type="synonym">Meloidogyne mayaguensis</name>
    <dbReference type="NCBI Taxonomy" id="390850"/>
    <lineage>
        <taxon>Eukaryota</taxon>
        <taxon>Metazoa</taxon>
        <taxon>Ecdysozoa</taxon>
        <taxon>Nematoda</taxon>
        <taxon>Chromadorea</taxon>
        <taxon>Rhabditida</taxon>
        <taxon>Tylenchina</taxon>
        <taxon>Tylenchomorpha</taxon>
        <taxon>Tylenchoidea</taxon>
        <taxon>Meloidogynidae</taxon>
        <taxon>Meloidogyninae</taxon>
        <taxon>Meloidogyne</taxon>
    </lineage>
</organism>
<proteinExistence type="predicted"/>
<protein>
    <submittedName>
        <fullName evidence="1">Uncharacterized protein</fullName>
    </submittedName>
</protein>
<accession>A0ACB0ZPD4</accession>
<name>A0ACB0ZPD4_MELEN</name>
<evidence type="ECO:0000313" key="2">
    <source>
        <dbReference type="Proteomes" id="UP001497535"/>
    </source>
</evidence>